<keyword evidence="2" id="KW-0378">Hydrolase</keyword>
<dbReference type="GO" id="GO:0050650">
    <property type="term" value="P:chondroitin sulfate proteoglycan biosynthetic process"/>
    <property type="evidence" value="ECO:0007669"/>
    <property type="project" value="TreeGrafter"/>
</dbReference>
<organism evidence="7 8">
    <name type="scientific">Holothuria leucospilota</name>
    <name type="common">Black long sea cucumber</name>
    <name type="synonym">Mertensiothuria leucospilota</name>
    <dbReference type="NCBI Taxonomy" id="206669"/>
    <lineage>
        <taxon>Eukaryota</taxon>
        <taxon>Metazoa</taxon>
        <taxon>Echinodermata</taxon>
        <taxon>Eleutherozoa</taxon>
        <taxon>Echinozoa</taxon>
        <taxon>Holothuroidea</taxon>
        <taxon>Aspidochirotacea</taxon>
        <taxon>Aspidochirotida</taxon>
        <taxon>Holothuriidae</taxon>
        <taxon>Holothuria</taxon>
    </lineage>
</organism>
<evidence type="ECO:0000313" key="7">
    <source>
        <dbReference type="EMBL" id="KAJ8022227.1"/>
    </source>
</evidence>
<dbReference type="AlphaFoldDB" id="A0A9Q0YLD0"/>
<dbReference type="InterPro" id="IPR050645">
    <property type="entry name" value="Histidine_acid_phosphatase"/>
</dbReference>
<dbReference type="Pfam" id="PF00328">
    <property type="entry name" value="His_Phos_2"/>
    <property type="match status" value="1"/>
</dbReference>
<proteinExistence type="inferred from homology"/>
<dbReference type="Proteomes" id="UP001152320">
    <property type="component" value="Chromosome 21"/>
</dbReference>
<dbReference type="PANTHER" id="PTHR11567:SF110">
    <property type="entry name" value="2-PHOSPHOXYLOSE PHOSPHATASE 1"/>
    <property type="match status" value="1"/>
</dbReference>
<comment type="catalytic activity">
    <reaction evidence="3">
        <text>3-O-[beta-D-GlcA-(1-&gt;3)-beta-D-Gal-(1-&gt;3)-beta-D-Gal-(1-&gt;4)-beta-D-2-O-P-Xyl]-L-seryl-[protein] + H2O = 3-O-(beta-D-GlcA-(1-&gt;3)-beta-D-Gal-(1-&gt;3)-beta-D-Gal-(1-&gt;4)-beta-D-Xyl)-L-seryl-[protein] + phosphate</text>
        <dbReference type="Rhea" id="RHEA:56512"/>
        <dbReference type="Rhea" id="RHEA-COMP:12573"/>
        <dbReference type="Rhea" id="RHEA-COMP:14559"/>
        <dbReference type="ChEBI" id="CHEBI:15377"/>
        <dbReference type="ChEBI" id="CHEBI:43474"/>
        <dbReference type="ChEBI" id="CHEBI:132093"/>
        <dbReference type="ChEBI" id="CHEBI:140495"/>
    </reaction>
</comment>
<dbReference type="PANTHER" id="PTHR11567">
    <property type="entry name" value="ACID PHOSPHATASE-RELATED"/>
    <property type="match status" value="1"/>
</dbReference>
<dbReference type="GO" id="GO:0005794">
    <property type="term" value="C:Golgi apparatus"/>
    <property type="evidence" value="ECO:0007669"/>
    <property type="project" value="TreeGrafter"/>
</dbReference>
<feature type="region of interest" description="Disordered" evidence="6">
    <location>
        <begin position="156"/>
        <end position="177"/>
    </location>
</feature>
<dbReference type="GO" id="GO:0016791">
    <property type="term" value="F:phosphatase activity"/>
    <property type="evidence" value="ECO:0007669"/>
    <property type="project" value="TreeGrafter"/>
</dbReference>
<dbReference type="InterPro" id="IPR029033">
    <property type="entry name" value="His_PPase_superfam"/>
</dbReference>
<evidence type="ECO:0000256" key="3">
    <source>
        <dbReference type="ARBA" id="ARBA00036311"/>
    </source>
</evidence>
<comment type="caution">
    <text evidence="7">The sequence shown here is derived from an EMBL/GenBank/DDBJ whole genome shotgun (WGS) entry which is preliminary data.</text>
</comment>
<dbReference type="Gene3D" id="3.40.50.1240">
    <property type="entry name" value="Phosphoglycerate mutase-like"/>
    <property type="match status" value="1"/>
</dbReference>
<dbReference type="OrthoDB" id="10262962at2759"/>
<sequence length="618" mass="71294">MFISKKRSVICLLLILLASVWIVFQNISLYKSIFKFKRIREDVAQMSRLHALKNRVNAKQGGLDFQPPPRFEGEEPSDGYTVEDMYFRRWQVAHNVEPVRKSREKTGEDRKWKGWAAHHNTNSRLQANFEAMKQRQEYHMQHVEALKRQHFAELEKRSDVDEDSEDNDGNTGTADDMSSSYTITRTWLKERLANYCRFKDPTIGDEGAGPEEYSLKSVYVFARHGDRTPIENGKTGKLAPFKWECSLTEANKKIGSLHMTRFLKLMNLHLKDVNTMDPELRSTIQRIPLREWSIGCYSSQLTPQGWIQHMRLGDFMKKRYWHALQLGSVDPMNSHKISIKSTATQRTIQSAIAFMFAFLPSFKLEDIAKIRIAENPTFCMERHCLCGAAESLKDRVAAQYTALRKEKNTTLLSKSVSKYMYIKDPLYSIPNPSRLVELLTARSCHGSALPCTKKGCVDEEMFERVFKTVDSINSQVRATKNSSAKLYGRLAMHPVLTSISTTIGYIDKGQARLPRFYLNMGHDITLIPLLDALGLTYPWPGYASRLVFEHWHHITNDLSGLKIIYNGVDVTHRVRFCQNLQENNGLCPYEAFRQFMNSENLRVFDAATYEEACMWNMD</sequence>
<evidence type="ECO:0000256" key="5">
    <source>
        <dbReference type="ARBA" id="ARBA00041499"/>
    </source>
</evidence>
<accession>A0A9Q0YLD0</accession>
<dbReference type="SUPFAM" id="SSF53254">
    <property type="entry name" value="Phosphoglycerate mutase-like"/>
    <property type="match status" value="1"/>
</dbReference>
<evidence type="ECO:0000256" key="1">
    <source>
        <dbReference type="ARBA" id="ARBA00005375"/>
    </source>
</evidence>
<protein>
    <recommendedName>
        <fullName evidence="4">2-phosphoxylose phosphatase 1</fullName>
    </recommendedName>
    <alternativeName>
        <fullName evidence="5">Acid phosphatase-like protein 2</fullName>
    </alternativeName>
</protein>
<gene>
    <name evidence="7" type="ORF">HOLleu_39647</name>
</gene>
<evidence type="ECO:0000256" key="4">
    <source>
        <dbReference type="ARBA" id="ARBA00040357"/>
    </source>
</evidence>
<comment type="similarity">
    <text evidence="1">Belongs to the histidine acid phosphatase family.</text>
</comment>
<dbReference type="CDD" id="cd07061">
    <property type="entry name" value="HP_HAP_like"/>
    <property type="match status" value="1"/>
</dbReference>
<keyword evidence="8" id="KW-1185">Reference proteome</keyword>
<evidence type="ECO:0000256" key="6">
    <source>
        <dbReference type="SAM" id="MobiDB-lite"/>
    </source>
</evidence>
<dbReference type="GO" id="GO:0006024">
    <property type="term" value="P:glycosaminoglycan biosynthetic process"/>
    <property type="evidence" value="ECO:0007669"/>
    <property type="project" value="TreeGrafter"/>
</dbReference>
<name>A0A9Q0YLD0_HOLLE</name>
<evidence type="ECO:0000256" key="2">
    <source>
        <dbReference type="ARBA" id="ARBA00022801"/>
    </source>
</evidence>
<dbReference type="InterPro" id="IPR000560">
    <property type="entry name" value="His_Pase_clade-2"/>
</dbReference>
<dbReference type="EMBL" id="JAIZAY010000021">
    <property type="protein sequence ID" value="KAJ8022227.1"/>
    <property type="molecule type" value="Genomic_DNA"/>
</dbReference>
<reference evidence="7" key="1">
    <citation type="submission" date="2021-10" db="EMBL/GenBank/DDBJ databases">
        <title>Tropical sea cucumber genome reveals ecological adaptation and Cuvierian tubules defense mechanism.</title>
        <authorList>
            <person name="Chen T."/>
        </authorList>
    </citation>
    <scope>NUCLEOTIDE SEQUENCE</scope>
    <source>
        <strain evidence="7">Nanhai2018</strain>
        <tissue evidence="7">Muscle</tissue>
    </source>
</reference>
<evidence type="ECO:0000313" key="8">
    <source>
        <dbReference type="Proteomes" id="UP001152320"/>
    </source>
</evidence>